<dbReference type="EMBL" id="CP002278">
    <property type="protein sequence ID" value="ADP77274.1"/>
    <property type="molecule type" value="Genomic_DNA"/>
</dbReference>
<keyword evidence="9" id="KW-1185">Reference proteome</keyword>
<accession>E3GY92</accession>
<keyword evidence="1 5" id="KW-0698">rRNA processing</keyword>
<dbReference type="EC" id="2.1.1.166" evidence="5"/>
<evidence type="ECO:0000256" key="3">
    <source>
        <dbReference type="ARBA" id="ARBA00022679"/>
    </source>
</evidence>
<dbReference type="OrthoDB" id="26307at2157"/>
<feature type="binding site" evidence="5">
    <location>
        <position position="55"/>
    </location>
    <ligand>
        <name>S-adenosyl-L-methionine</name>
        <dbReference type="ChEBI" id="CHEBI:59789"/>
    </ligand>
</feature>
<feature type="binding site" evidence="5">
    <location>
        <position position="75"/>
    </location>
    <ligand>
        <name>S-adenosyl-L-methionine</name>
        <dbReference type="ChEBI" id="CHEBI:59789"/>
    </ligand>
</feature>
<evidence type="ECO:0000256" key="6">
    <source>
        <dbReference type="PIRSR" id="PIRSR005461-1"/>
    </source>
</evidence>
<feature type="binding site" evidence="5">
    <location>
        <position position="93"/>
    </location>
    <ligand>
        <name>S-adenosyl-L-methionine</name>
        <dbReference type="ChEBI" id="CHEBI:59789"/>
    </ligand>
</feature>
<dbReference type="GO" id="GO:0008650">
    <property type="term" value="F:rRNA (uridine-2'-O-)-methyltransferase activity"/>
    <property type="evidence" value="ECO:0007669"/>
    <property type="project" value="UniProtKB-UniRule"/>
</dbReference>
<keyword evidence="5" id="KW-0963">Cytoplasm</keyword>
<dbReference type="InterPro" id="IPR002877">
    <property type="entry name" value="RNA_MeTrfase_FtsJ_dom"/>
</dbReference>
<dbReference type="PIRSF" id="PIRSF005461">
    <property type="entry name" value="23S_rRNA_mtase"/>
    <property type="match status" value="1"/>
</dbReference>
<reference evidence="8 9" key="1">
    <citation type="journal article" date="2010" name="Stand. Genomic Sci.">
        <title>Complete genome sequence of Methanothermus fervidus type strain (V24S).</title>
        <authorList>
            <person name="Anderson I."/>
            <person name="Djao O.D."/>
            <person name="Misra M."/>
            <person name="Chertkov O."/>
            <person name="Nolan M."/>
            <person name="Lucas S."/>
            <person name="Lapidus A."/>
            <person name="Del Rio T.G."/>
            <person name="Tice H."/>
            <person name="Cheng J.F."/>
            <person name="Tapia R."/>
            <person name="Han C."/>
            <person name="Goodwin L."/>
            <person name="Pitluck S."/>
            <person name="Liolios K."/>
            <person name="Ivanova N."/>
            <person name="Mavromatis K."/>
            <person name="Mikhailova N."/>
            <person name="Pati A."/>
            <person name="Brambilla E."/>
            <person name="Chen A."/>
            <person name="Palaniappan K."/>
            <person name="Land M."/>
            <person name="Hauser L."/>
            <person name="Chang Y.J."/>
            <person name="Jeffries C.D."/>
            <person name="Sikorski J."/>
            <person name="Spring S."/>
            <person name="Rohde M."/>
            <person name="Eichinger K."/>
            <person name="Huber H."/>
            <person name="Wirth R."/>
            <person name="Goker M."/>
            <person name="Detter J.C."/>
            <person name="Woyke T."/>
            <person name="Bristow J."/>
            <person name="Eisen J.A."/>
            <person name="Markowitz V."/>
            <person name="Hugenholtz P."/>
            <person name="Klenk H.P."/>
            <person name="Kyrpides N.C."/>
        </authorList>
    </citation>
    <scope>NUCLEOTIDE SEQUENCE [LARGE SCALE GENOMIC DNA]</scope>
    <source>
        <strain evidence="9">ATCC 43054 / DSM 2088 / JCM 10308 / V24 S</strain>
    </source>
</reference>
<dbReference type="PANTHER" id="PTHR10920:SF13">
    <property type="entry name" value="PRE-RRNA 2'-O-RIBOSE RNA METHYLTRANSFERASE FTSJ3"/>
    <property type="match status" value="1"/>
</dbReference>
<dbReference type="STRING" id="523846.Mfer_0474"/>
<feature type="active site" description="Proton acceptor" evidence="5 6">
    <location>
        <position position="157"/>
    </location>
</feature>
<dbReference type="InterPro" id="IPR015507">
    <property type="entry name" value="rRNA-MeTfrase_E"/>
</dbReference>
<comment type="subcellular location">
    <subcellularLocation>
        <location evidence="5">Cytoplasm</location>
    </subcellularLocation>
</comment>
<feature type="binding site" evidence="5">
    <location>
        <position position="57"/>
    </location>
    <ligand>
        <name>S-adenosyl-L-methionine</name>
        <dbReference type="ChEBI" id="CHEBI:59789"/>
    </ligand>
</feature>
<protein>
    <recommendedName>
        <fullName evidence="5">Ribosomal RNA large subunit methyltransferase E</fullName>
        <ecNumber evidence="5">2.1.1.166</ecNumber>
    </recommendedName>
    <alternativeName>
        <fullName evidence="5">23S rRNA Um2552 methyltransferase</fullName>
    </alternativeName>
    <alternativeName>
        <fullName evidence="5">rRNA (uridine-2'-O-)-methyltransferase</fullName>
    </alternativeName>
</protein>
<comment type="function">
    <text evidence="5">Specifically methylates the uridine in position 2552 of 23S rRNA at the 2'-O position of the ribose in the fully assembled 50S ribosomal subunit.</text>
</comment>
<evidence type="ECO:0000259" key="7">
    <source>
        <dbReference type="Pfam" id="PF01728"/>
    </source>
</evidence>
<dbReference type="HOGENOM" id="CLU_009422_4_4_2"/>
<dbReference type="PANTHER" id="PTHR10920">
    <property type="entry name" value="RIBOSOMAL RNA METHYLTRANSFERASE"/>
    <property type="match status" value="1"/>
</dbReference>
<evidence type="ECO:0000256" key="5">
    <source>
        <dbReference type="HAMAP-Rule" id="MF_01547"/>
    </source>
</evidence>
<dbReference type="GO" id="GO:0005737">
    <property type="term" value="C:cytoplasm"/>
    <property type="evidence" value="ECO:0007669"/>
    <property type="project" value="UniProtKB-SubCell"/>
</dbReference>
<dbReference type="SUPFAM" id="SSF53335">
    <property type="entry name" value="S-adenosyl-L-methionine-dependent methyltransferases"/>
    <property type="match status" value="1"/>
</dbReference>
<dbReference type="InterPro" id="IPR050082">
    <property type="entry name" value="RNA_methyltr_RlmE"/>
</dbReference>
<keyword evidence="3 5" id="KW-0808">Transferase</keyword>
<feature type="binding site" evidence="5">
    <location>
        <position position="117"/>
    </location>
    <ligand>
        <name>S-adenosyl-L-methionine</name>
        <dbReference type="ChEBI" id="CHEBI:59789"/>
    </ligand>
</feature>
<dbReference type="Pfam" id="PF01728">
    <property type="entry name" value="FtsJ"/>
    <property type="match status" value="1"/>
</dbReference>
<name>E3GY92_METFV</name>
<evidence type="ECO:0000256" key="2">
    <source>
        <dbReference type="ARBA" id="ARBA00022603"/>
    </source>
</evidence>
<proteinExistence type="inferred from homology"/>
<comment type="catalytic activity">
    <reaction evidence="5">
        <text>uridine(2552) in 23S rRNA + S-adenosyl-L-methionine = 2'-O-methyluridine(2552) in 23S rRNA + S-adenosyl-L-homocysteine + H(+)</text>
        <dbReference type="Rhea" id="RHEA:42720"/>
        <dbReference type="Rhea" id="RHEA-COMP:10202"/>
        <dbReference type="Rhea" id="RHEA-COMP:10203"/>
        <dbReference type="ChEBI" id="CHEBI:15378"/>
        <dbReference type="ChEBI" id="CHEBI:57856"/>
        <dbReference type="ChEBI" id="CHEBI:59789"/>
        <dbReference type="ChEBI" id="CHEBI:65315"/>
        <dbReference type="ChEBI" id="CHEBI:74478"/>
        <dbReference type="EC" id="2.1.1.166"/>
    </reaction>
</comment>
<dbReference type="HAMAP" id="MF_01547">
    <property type="entry name" value="RNA_methyltr_E"/>
    <property type="match status" value="1"/>
</dbReference>
<gene>
    <name evidence="5" type="primary">rlmE</name>
    <name evidence="8" type="ordered locus">Mfer_0474</name>
</gene>
<evidence type="ECO:0000256" key="4">
    <source>
        <dbReference type="ARBA" id="ARBA00022691"/>
    </source>
</evidence>
<evidence type="ECO:0000256" key="1">
    <source>
        <dbReference type="ARBA" id="ARBA00022552"/>
    </source>
</evidence>
<keyword evidence="4 5" id="KW-0949">S-adenosyl-L-methionine</keyword>
<organism evidence="8 9">
    <name type="scientific">Methanothermus fervidus (strain ATCC 43054 / DSM 2088 / JCM 10308 / V24 S)</name>
    <dbReference type="NCBI Taxonomy" id="523846"/>
    <lineage>
        <taxon>Archaea</taxon>
        <taxon>Methanobacteriati</taxon>
        <taxon>Methanobacteriota</taxon>
        <taxon>Methanomada group</taxon>
        <taxon>Methanobacteria</taxon>
        <taxon>Methanobacteriales</taxon>
        <taxon>Methanothermaceae</taxon>
        <taxon>Methanothermus</taxon>
    </lineage>
</organism>
<evidence type="ECO:0000313" key="9">
    <source>
        <dbReference type="Proteomes" id="UP000002315"/>
    </source>
</evidence>
<dbReference type="InterPro" id="IPR029063">
    <property type="entry name" value="SAM-dependent_MTases_sf"/>
</dbReference>
<evidence type="ECO:0000313" key="8">
    <source>
        <dbReference type="EMBL" id="ADP77274.1"/>
    </source>
</evidence>
<dbReference type="AlphaFoldDB" id="E3GY92"/>
<dbReference type="KEGG" id="mfv:Mfer_0474"/>
<dbReference type="Gene3D" id="3.40.50.150">
    <property type="entry name" value="Vaccinia Virus protein VP39"/>
    <property type="match status" value="1"/>
</dbReference>
<comment type="similarity">
    <text evidence="5">Belongs to the class I-like SAM-binding methyltransferase superfamily. RNA methyltransferase RlmE family.</text>
</comment>
<sequence length="203" mass="23047">MGKRWWRQRKKDYYYRLAKKEKYYSRAAYKLIQLNKKFKLIRRGNVVLDLGAAPGGWSQVAIKLVGSKGKVVAVDIKKMKPLKYENFSFIQGDFTDPKIQKKIKEITEGGVDVIISDASPSLSGIKDLDHIRSIELCKSVINIAKNVLKRGGNLVVKVFQGPEFKNLLDELKNEFKYVKASKPPSSEKSSAEIYVVAKYFVGP</sequence>
<dbReference type="Proteomes" id="UP000002315">
    <property type="component" value="Chromosome"/>
</dbReference>
<keyword evidence="2 5" id="KW-0489">Methyltransferase</keyword>
<feature type="domain" description="Ribosomal RNA methyltransferase FtsJ" evidence="7">
    <location>
        <begin position="23"/>
        <end position="199"/>
    </location>
</feature>